<organism evidence="6 7">
    <name type="scientific">Melanomma pulvis-pyrius CBS 109.77</name>
    <dbReference type="NCBI Taxonomy" id="1314802"/>
    <lineage>
        <taxon>Eukaryota</taxon>
        <taxon>Fungi</taxon>
        <taxon>Dikarya</taxon>
        <taxon>Ascomycota</taxon>
        <taxon>Pezizomycotina</taxon>
        <taxon>Dothideomycetes</taxon>
        <taxon>Pleosporomycetidae</taxon>
        <taxon>Pleosporales</taxon>
        <taxon>Melanommataceae</taxon>
        <taxon>Melanomma</taxon>
    </lineage>
</organism>
<evidence type="ECO:0000313" key="7">
    <source>
        <dbReference type="Proteomes" id="UP000799757"/>
    </source>
</evidence>
<evidence type="ECO:0000256" key="4">
    <source>
        <dbReference type="ARBA" id="ARBA00023242"/>
    </source>
</evidence>
<dbReference type="InterPro" id="IPR039924">
    <property type="entry name" value="ICln/Lot5/Saf5"/>
</dbReference>
<proteinExistence type="predicted"/>
<name>A0A6A6XVY4_9PLEO</name>
<gene>
    <name evidence="6" type="ORF">K505DRAFT_201753</name>
</gene>
<dbReference type="GO" id="GO:0005681">
    <property type="term" value="C:spliceosomal complex"/>
    <property type="evidence" value="ECO:0007669"/>
    <property type="project" value="TreeGrafter"/>
</dbReference>
<dbReference type="PANTHER" id="PTHR21399:SF0">
    <property type="entry name" value="METHYLOSOME SUBUNIT PICLN"/>
    <property type="match status" value="1"/>
</dbReference>
<feature type="region of interest" description="Disordered" evidence="5">
    <location>
        <begin position="227"/>
        <end position="260"/>
    </location>
</feature>
<evidence type="ECO:0000313" key="6">
    <source>
        <dbReference type="EMBL" id="KAF2800408.1"/>
    </source>
</evidence>
<evidence type="ECO:0000256" key="3">
    <source>
        <dbReference type="ARBA" id="ARBA00022490"/>
    </source>
</evidence>
<dbReference type="PANTHER" id="PTHR21399">
    <property type="entry name" value="CHLORIDE CONDUCTANCE REGULATORY PROTEIN ICLN"/>
    <property type="match status" value="1"/>
</dbReference>
<sequence>MALRQLSIAPTADDFTPLQEHQAQTPTTFFGGKPVLYAQQAGLTLSLQASKLPTHAAFEKFTTVAGDQTDDVLIQHVELWASSDDLILFQHAPTPTGVAIPYPSIALHATMKWKSTVEALLINVSLNDADSVNEDDDIQVLEVTVLPPNYTSTTPAPETACIKDIYSAMNTCADLHPDPNSSEAEDEEEDMMEPGATGWITAENMSEYLDEDGNFRGGIQVIGGEALGPGAGTVRSREGDEGHVNGLDRVDGAENKYQRT</sequence>
<keyword evidence="4" id="KW-0539">Nucleus</keyword>
<evidence type="ECO:0000256" key="1">
    <source>
        <dbReference type="ARBA" id="ARBA00004123"/>
    </source>
</evidence>
<evidence type="ECO:0000256" key="5">
    <source>
        <dbReference type="SAM" id="MobiDB-lite"/>
    </source>
</evidence>
<feature type="non-terminal residue" evidence="6">
    <location>
        <position position="260"/>
    </location>
</feature>
<dbReference type="AlphaFoldDB" id="A0A6A6XVY4"/>
<feature type="compositionally biased region" description="Basic and acidic residues" evidence="5">
    <location>
        <begin position="235"/>
        <end position="260"/>
    </location>
</feature>
<dbReference type="GO" id="GO:0005829">
    <property type="term" value="C:cytosol"/>
    <property type="evidence" value="ECO:0007669"/>
    <property type="project" value="TreeGrafter"/>
</dbReference>
<comment type="subcellular location">
    <subcellularLocation>
        <location evidence="2">Cytoplasm</location>
    </subcellularLocation>
    <subcellularLocation>
        <location evidence="1">Nucleus</location>
    </subcellularLocation>
</comment>
<evidence type="ECO:0008006" key="8">
    <source>
        <dbReference type="Google" id="ProtNLM"/>
    </source>
</evidence>
<dbReference type="EMBL" id="MU001748">
    <property type="protein sequence ID" value="KAF2800408.1"/>
    <property type="molecule type" value="Genomic_DNA"/>
</dbReference>
<dbReference type="Pfam" id="PF03517">
    <property type="entry name" value="Voldacs"/>
    <property type="match status" value="1"/>
</dbReference>
<keyword evidence="3" id="KW-0963">Cytoplasm</keyword>
<evidence type="ECO:0000256" key="2">
    <source>
        <dbReference type="ARBA" id="ARBA00004496"/>
    </source>
</evidence>
<keyword evidence="7" id="KW-1185">Reference proteome</keyword>
<dbReference type="Proteomes" id="UP000799757">
    <property type="component" value="Unassembled WGS sequence"/>
</dbReference>
<dbReference type="GO" id="GO:0034715">
    <property type="term" value="C:pICln-Sm protein complex"/>
    <property type="evidence" value="ECO:0007669"/>
    <property type="project" value="TreeGrafter"/>
</dbReference>
<dbReference type="GO" id="GO:0000387">
    <property type="term" value="P:spliceosomal snRNP assembly"/>
    <property type="evidence" value="ECO:0007669"/>
    <property type="project" value="TreeGrafter"/>
</dbReference>
<dbReference type="Gene3D" id="2.30.29.30">
    <property type="entry name" value="Pleckstrin-homology domain (PH domain)/Phosphotyrosine-binding domain (PTB)"/>
    <property type="match status" value="1"/>
</dbReference>
<dbReference type="OrthoDB" id="19714at2759"/>
<protein>
    <recommendedName>
        <fullName evidence="8">Benzoylformate decarboxylase</fullName>
    </recommendedName>
</protein>
<dbReference type="GO" id="GO:0045292">
    <property type="term" value="P:mRNA cis splicing, via spliceosome"/>
    <property type="evidence" value="ECO:0007669"/>
    <property type="project" value="TreeGrafter"/>
</dbReference>
<dbReference type="InterPro" id="IPR011993">
    <property type="entry name" value="PH-like_dom_sf"/>
</dbReference>
<reference evidence="6" key="1">
    <citation type="journal article" date="2020" name="Stud. Mycol.">
        <title>101 Dothideomycetes genomes: a test case for predicting lifestyles and emergence of pathogens.</title>
        <authorList>
            <person name="Haridas S."/>
            <person name="Albert R."/>
            <person name="Binder M."/>
            <person name="Bloem J."/>
            <person name="Labutti K."/>
            <person name="Salamov A."/>
            <person name="Andreopoulos B."/>
            <person name="Baker S."/>
            <person name="Barry K."/>
            <person name="Bills G."/>
            <person name="Bluhm B."/>
            <person name="Cannon C."/>
            <person name="Castanera R."/>
            <person name="Culley D."/>
            <person name="Daum C."/>
            <person name="Ezra D."/>
            <person name="Gonzalez J."/>
            <person name="Henrissat B."/>
            <person name="Kuo A."/>
            <person name="Liang C."/>
            <person name="Lipzen A."/>
            <person name="Lutzoni F."/>
            <person name="Magnuson J."/>
            <person name="Mondo S."/>
            <person name="Nolan M."/>
            <person name="Ohm R."/>
            <person name="Pangilinan J."/>
            <person name="Park H.-J."/>
            <person name="Ramirez L."/>
            <person name="Alfaro M."/>
            <person name="Sun H."/>
            <person name="Tritt A."/>
            <person name="Yoshinaga Y."/>
            <person name="Zwiers L.-H."/>
            <person name="Turgeon B."/>
            <person name="Goodwin S."/>
            <person name="Spatafora J."/>
            <person name="Crous P."/>
            <person name="Grigoriev I."/>
        </authorList>
    </citation>
    <scope>NUCLEOTIDE SEQUENCE</scope>
    <source>
        <strain evidence="6">CBS 109.77</strain>
    </source>
</reference>
<accession>A0A6A6XVY4</accession>